<proteinExistence type="predicted"/>
<dbReference type="GO" id="GO:0005739">
    <property type="term" value="C:mitochondrion"/>
    <property type="evidence" value="ECO:0007669"/>
    <property type="project" value="TreeGrafter"/>
</dbReference>
<dbReference type="AlphaFoldDB" id="A0A8S1DF77"/>
<accession>A0A8S1DF77</accession>
<organism evidence="2 3">
    <name type="scientific">Cloeon dipterum</name>
    <dbReference type="NCBI Taxonomy" id="197152"/>
    <lineage>
        <taxon>Eukaryota</taxon>
        <taxon>Metazoa</taxon>
        <taxon>Ecdysozoa</taxon>
        <taxon>Arthropoda</taxon>
        <taxon>Hexapoda</taxon>
        <taxon>Insecta</taxon>
        <taxon>Pterygota</taxon>
        <taxon>Palaeoptera</taxon>
        <taxon>Ephemeroptera</taxon>
        <taxon>Pisciforma</taxon>
        <taxon>Baetidae</taxon>
        <taxon>Cloeon</taxon>
    </lineage>
</organism>
<sequence>MMLCAARCFRASQLLLRGGIFTSKESVVKNRNFSLGRLLRSEKFEVDTKVSKDVILFHHENPRFFKMLNFFGLSQFAFWMYLSYCCSTLKDVPVKDSANVTWWQSVNLGEKKYKHALTVGSFLIGFKLQSFVLTLPLIYFRTGYLSLAASWLYTLRAVRYLILRKGGAEVSFVCYAPFGENRIMTVPLRNVSCPQSRQACKVQLPLKVKNRRMHYVLDMKGQFKNNKLFDNTVGLKRNLK</sequence>
<keyword evidence="1" id="KW-1133">Transmembrane helix</keyword>
<keyword evidence="3" id="KW-1185">Reference proteome</keyword>
<protein>
    <recommendedName>
        <fullName evidence="4">Transmembrane protein 223</fullName>
    </recommendedName>
</protein>
<dbReference type="OrthoDB" id="429813at2759"/>
<evidence type="ECO:0008006" key="4">
    <source>
        <dbReference type="Google" id="ProtNLM"/>
    </source>
</evidence>
<dbReference type="EMBL" id="CADEPI010000197">
    <property type="protein sequence ID" value="CAB3379949.1"/>
    <property type="molecule type" value="Genomic_DNA"/>
</dbReference>
<reference evidence="2 3" key="1">
    <citation type="submission" date="2020-04" db="EMBL/GenBank/DDBJ databases">
        <authorList>
            <person name="Alioto T."/>
            <person name="Alioto T."/>
            <person name="Gomez Garrido J."/>
        </authorList>
    </citation>
    <scope>NUCLEOTIDE SEQUENCE [LARGE SCALE GENOMIC DNA]</scope>
</reference>
<dbReference type="InterPro" id="IPR045325">
    <property type="entry name" value="TMEM70/TMEM186/TMEM223"/>
</dbReference>
<name>A0A8S1DF77_9INSE</name>
<keyword evidence="1" id="KW-0812">Transmembrane</keyword>
<dbReference type="Proteomes" id="UP000494165">
    <property type="component" value="Unassembled WGS sequence"/>
</dbReference>
<dbReference type="PANTHER" id="PTHR14549:SF2">
    <property type="entry name" value="TRANSMEMBRANE PROTEIN 223"/>
    <property type="match status" value="1"/>
</dbReference>
<dbReference type="Pfam" id="PF06979">
    <property type="entry name" value="TMEM70"/>
    <property type="match status" value="2"/>
</dbReference>
<evidence type="ECO:0000256" key="1">
    <source>
        <dbReference type="SAM" id="Phobius"/>
    </source>
</evidence>
<dbReference type="InterPro" id="IPR026100">
    <property type="entry name" value="Tmem223"/>
</dbReference>
<keyword evidence="1" id="KW-0472">Membrane</keyword>
<comment type="caution">
    <text evidence="2">The sequence shown here is derived from an EMBL/GenBank/DDBJ whole genome shotgun (WGS) entry which is preliminary data.</text>
</comment>
<dbReference type="PANTHER" id="PTHR14549">
    <property type="entry name" value="TRANSMEMBRANE PROTEIN 223"/>
    <property type="match status" value="1"/>
</dbReference>
<gene>
    <name evidence="2" type="ORF">CLODIP_2_CD06423</name>
</gene>
<feature type="transmembrane region" description="Helical" evidence="1">
    <location>
        <begin position="131"/>
        <end position="155"/>
    </location>
</feature>
<evidence type="ECO:0000313" key="2">
    <source>
        <dbReference type="EMBL" id="CAB3379949.1"/>
    </source>
</evidence>
<evidence type="ECO:0000313" key="3">
    <source>
        <dbReference type="Proteomes" id="UP000494165"/>
    </source>
</evidence>
<dbReference type="GO" id="GO:0007399">
    <property type="term" value="P:nervous system development"/>
    <property type="evidence" value="ECO:0007669"/>
    <property type="project" value="TreeGrafter"/>
</dbReference>